<dbReference type="Proteomes" id="UP000199707">
    <property type="component" value="Unassembled WGS sequence"/>
</dbReference>
<protein>
    <submittedName>
        <fullName evidence="1">Uncharacterized protein</fullName>
    </submittedName>
</protein>
<dbReference type="AlphaFoldDB" id="A0A1G4X2W1"/>
<organism evidence="1 2">
    <name type="scientific">Mycolicibacterium fluoranthenivorans</name>
    <dbReference type="NCBI Taxonomy" id="258505"/>
    <lineage>
        <taxon>Bacteria</taxon>
        <taxon>Bacillati</taxon>
        <taxon>Actinomycetota</taxon>
        <taxon>Actinomycetes</taxon>
        <taxon>Mycobacteriales</taxon>
        <taxon>Mycobacteriaceae</taxon>
        <taxon>Mycolicibacterium</taxon>
    </lineage>
</organism>
<evidence type="ECO:0000313" key="1">
    <source>
        <dbReference type="EMBL" id="SCX34478.1"/>
    </source>
</evidence>
<sequence>MVGDLNPATGQFTHVVHYAGHSFGVMTEHAQLLAKAIGAATLGTHAAVKMKVTEMESGETRQLTFLVGPGIPILVDGPVLPG</sequence>
<reference evidence="2" key="1">
    <citation type="submission" date="2016-10" db="EMBL/GenBank/DDBJ databases">
        <authorList>
            <person name="Varghese N."/>
            <person name="Submissions S."/>
        </authorList>
    </citation>
    <scope>NUCLEOTIDE SEQUENCE [LARGE SCALE GENOMIC DNA]</scope>
    <source>
        <strain evidence="2">UNC267MFSha1.1M11</strain>
    </source>
</reference>
<gene>
    <name evidence="1" type="ORF">SAMN02799620_06347</name>
</gene>
<proteinExistence type="predicted"/>
<name>A0A1G4X2W1_9MYCO</name>
<accession>A0A1G4X2W1</accession>
<evidence type="ECO:0000313" key="2">
    <source>
        <dbReference type="Proteomes" id="UP000199707"/>
    </source>
</evidence>
<dbReference type="EMBL" id="FMUB01000025">
    <property type="protein sequence ID" value="SCX34478.1"/>
    <property type="molecule type" value="Genomic_DNA"/>
</dbReference>